<protein>
    <recommendedName>
        <fullName evidence="3">DUF2281 domain-containing protein</fullName>
    </recommendedName>
</protein>
<name>A0A1F7RKR1_9BACT</name>
<sequence length="83" mass="9450">MKTSSNKIKEEIFDELEDLQEDNLKEVLDFVCFLKVKKAIDPSQAYFWTKKWQSLEKEADEDKKAGQVVGDGTVGGLLKALKI</sequence>
<evidence type="ECO:0000313" key="2">
    <source>
        <dbReference type="Proteomes" id="UP000178526"/>
    </source>
</evidence>
<proteinExistence type="predicted"/>
<evidence type="ECO:0000313" key="1">
    <source>
        <dbReference type="EMBL" id="OGL41554.1"/>
    </source>
</evidence>
<dbReference type="AlphaFoldDB" id="A0A1F7RKR1"/>
<gene>
    <name evidence="1" type="ORF">A2042_08560</name>
</gene>
<evidence type="ECO:0008006" key="3">
    <source>
        <dbReference type="Google" id="ProtNLM"/>
    </source>
</evidence>
<dbReference type="EMBL" id="MGDB01000069">
    <property type="protein sequence ID" value="OGL41554.1"/>
    <property type="molecule type" value="Genomic_DNA"/>
</dbReference>
<comment type="caution">
    <text evidence="1">The sequence shown here is derived from an EMBL/GenBank/DDBJ whole genome shotgun (WGS) entry which is preliminary data.</text>
</comment>
<accession>A0A1F7RKR1</accession>
<reference evidence="1 2" key="1">
    <citation type="journal article" date="2016" name="Nat. Commun.">
        <title>Thousands of microbial genomes shed light on interconnected biogeochemical processes in an aquifer system.</title>
        <authorList>
            <person name="Anantharaman K."/>
            <person name="Brown C.T."/>
            <person name="Hug L.A."/>
            <person name="Sharon I."/>
            <person name="Castelle C.J."/>
            <person name="Probst A.J."/>
            <person name="Thomas B.C."/>
            <person name="Singh A."/>
            <person name="Wilkins M.J."/>
            <person name="Karaoz U."/>
            <person name="Brodie E.L."/>
            <person name="Williams K.H."/>
            <person name="Hubbard S.S."/>
            <person name="Banfield J.F."/>
        </authorList>
    </citation>
    <scope>NUCLEOTIDE SEQUENCE [LARGE SCALE GENOMIC DNA]</scope>
</reference>
<organism evidence="1 2">
    <name type="scientific">Candidatus Schekmanbacteria bacterium GWA2_38_11</name>
    <dbReference type="NCBI Taxonomy" id="1817876"/>
    <lineage>
        <taxon>Bacteria</taxon>
        <taxon>Candidatus Schekmaniibacteriota</taxon>
    </lineage>
</organism>
<dbReference type="Proteomes" id="UP000178526">
    <property type="component" value="Unassembled WGS sequence"/>
</dbReference>